<comment type="similarity">
    <text evidence="1">Belongs to the AB hydrolase superfamily.</text>
</comment>
<dbReference type="RefSeq" id="WP_310423052.1">
    <property type="nucleotide sequence ID" value="NZ_JAVDYC010000001.1"/>
</dbReference>
<dbReference type="InterPro" id="IPR029058">
    <property type="entry name" value="AB_hydrolase_fold"/>
</dbReference>
<dbReference type="Gene3D" id="3.40.50.1820">
    <property type="entry name" value="alpha/beta hydrolase"/>
    <property type="match status" value="1"/>
</dbReference>
<feature type="transmembrane region" description="Helical" evidence="4">
    <location>
        <begin position="418"/>
        <end position="439"/>
    </location>
</feature>
<keyword evidence="4" id="KW-0472">Membrane</keyword>
<evidence type="ECO:0000313" key="6">
    <source>
        <dbReference type="EMBL" id="MDR7326774.1"/>
    </source>
</evidence>
<dbReference type="InterPro" id="IPR022742">
    <property type="entry name" value="Hydrolase_4"/>
</dbReference>
<sequence length="547" mass="53523">MSIRPWWSAFVAGILAVAAGLTCLVLADRGLRSEPARADGVPVEIVRAAGVSGARPAVVVVHGYAGSGRLMRPFADTLARRGYVVLLPDLAGHGANTRRLDVPSVIDPEIASVVAHARGLPDVDPDRVTLLGHSMGAGAVVRSGAADPRIAATVAISLPGSGTGPGPRRLLLIVGALEPAGFRAAGEQAAGEQAAGDRSTGDRRLVSVPFVEHISVLFAPRTHREAAAWLDAAVGNTAAGSGIVPLRRVTAGTFTLLGALLLLAAALARGSAPRPTSPGGIASGSGGVASGPGGTASGSGGAVSGSDGPAPNPDGLGPGASPVGAGPAGPEPGHHGGTRTPPGPIRPGTLRRPVTWAAVGAASVLGLLGGGVGTVAAPSPVTGYLIGYFAAVGGGLAVAAGVLTGWRRPPVPGWTAAVSMLAGGVAVVVPVQLGLTLMVPHGQRWLLVAALASATAALLAGARALAGPGWDLAVLAGTAVPLAAAAVAGFAPGFLTLVAPLIAVLFALYALLAAVARRGGAAWWSPIAAGAVMIAWPVAIALPVTFG</sequence>
<dbReference type="Pfam" id="PF12146">
    <property type="entry name" value="Hydrolase_4"/>
    <property type="match status" value="1"/>
</dbReference>
<proteinExistence type="inferred from homology"/>
<feature type="transmembrane region" description="Helical" evidence="4">
    <location>
        <begin position="354"/>
        <end position="377"/>
    </location>
</feature>
<gene>
    <name evidence="6" type="ORF">J2S44_007024</name>
</gene>
<feature type="region of interest" description="Disordered" evidence="3">
    <location>
        <begin position="272"/>
        <end position="350"/>
    </location>
</feature>
<keyword evidence="4" id="KW-1133">Transmembrane helix</keyword>
<evidence type="ECO:0000256" key="2">
    <source>
        <dbReference type="ARBA" id="ARBA00022801"/>
    </source>
</evidence>
<organism evidence="6 7">
    <name type="scientific">Catenuloplanes niger</name>
    <dbReference type="NCBI Taxonomy" id="587534"/>
    <lineage>
        <taxon>Bacteria</taxon>
        <taxon>Bacillati</taxon>
        <taxon>Actinomycetota</taxon>
        <taxon>Actinomycetes</taxon>
        <taxon>Micromonosporales</taxon>
        <taxon>Micromonosporaceae</taxon>
        <taxon>Catenuloplanes</taxon>
    </lineage>
</organism>
<evidence type="ECO:0000256" key="1">
    <source>
        <dbReference type="ARBA" id="ARBA00008645"/>
    </source>
</evidence>
<keyword evidence="2" id="KW-0378">Hydrolase</keyword>
<dbReference type="SUPFAM" id="SSF53474">
    <property type="entry name" value="alpha/beta-Hydrolases"/>
    <property type="match status" value="1"/>
</dbReference>
<dbReference type="GO" id="GO:0052689">
    <property type="term" value="F:carboxylic ester hydrolase activity"/>
    <property type="evidence" value="ECO:0007669"/>
    <property type="project" value="UniProtKB-ARBA"/>
</dbReference>
<evidence type="ECO:0000256" key="3">
    <source>
        <dbReference type="SAM" id="MobiDB-lite"/>
    </source>
</evidence>
<name>A0AAE4CZC7_9ACTN</name>
<dbReference type="PANTHER" id="PTHR22946">
    <property type="entry name" value="DIENELACTONE HYDROLASE DOMAIN-CONTAINING PROTEIN-RELATED"/>
    <property type="match status" value="1"/>
</dbReference>
<evidence type="ECO:0000313" key="7">
    <source>
        <dbReference type="Proteomes" id="UP001183629"/>
    </source>
</evidence>
<dbReference type="EMBL" id="JAVDYC010000001">
    <property type="protein sequence ID" value="MDR7326774.1"/>
    <property type="molecule type" value="Genomic_DNA"/>
</dbReference>
<comment type="caution">
    <text evidence="6">The sequence shown here is derived from an EMBL/GenBank/DDBJ whole genome shotgun (WGS) entry which is preliminary data.</text>
</comment>
<dbReference type="AlphaFoldDB" id="A0AAE4CZC7"/>
<accession>A0AAE4CZC7</accession>
<reference evidence="6 7" key="1">
    <citation type="submission" date="2023-07" db="EMBL/GenBank/DDBJ databases">
        <title>Sequencing the genomes of 1000 actinobacteria strains.</title>
        <authorList>
            <person name="Klenk H.-P."/>
        </authorList>
    </citation>
    <scope>NUCLEOTIDE SEQUENCE [LARGE SCALE GENOMIC DNA]</scope>
    <source>
        <strain evidence="6 7">DSM 44711</strain>
    </source>
</reference>
<dbReference type="InterPro" id="IPR050261">
    <property type="entry name" value="FrsA_esterase"/>
</dbReference>
<protein>
    <recommendedName>
        <fullName evidence="5">Serine aminopeptidase S33 domain-containing protein</fullName>
    </recommendedName>
</protein>
<feature type="transmembrane region" description="Helical" evidence="4">
    <location>
        <begin position="445"/>
        <end position="465"/>
    </location>
</feature>
<evidence type="ECO:0000256" key="4">
    <source>
        <dbReference type="SAM" id="Phobius"/>
    </source>
</evidence>
<feature type="transmembrane region" description="Helical" evidence="4">
    <location>
        <begin position="249"/>
        <end position="268"/>
    </location>
</feature>
<dbReference type="Proteomes" id="UP001183629">
    <property type="component" value="Unassembled WGS sequence"/>
</dbReference>
<feature type="transmembrane region" description="Helical" evidence="4">
    <location>
        <begin position="523"/>
        <end position="546"/>
    </location>
</feature>
<dbReference type="PANTHER" id="PTHR22946:SF9">
    <property type="entry name" value="POLYKETIDE TRANSFERASE AF380"/>
    <property type="match status" value="1"/>
</dbReference>
<feature type="compositionally biased region" description="Gly residues" evidence="3">
    <location>
        <begin position="281"/>
        <end position="303"/>
    </location>
</feature>
<feature type="transmembrane region" description="Helical" evidence="4">
    <location>
        <begin position="497"/>
        <end position="516"/>
    </location>
</feature>
<feature type="transmembrane region" description="Helical" evidence="4">
    <location>
        <begin position="383"/>
        <end position="406"/>
    </location>
</feature>
<keyword evidence="4" id="KW-0812">Transmembrane</keyword>
<evidence type="ECO:0000259" key="5">
    <source>
        <dbReference type="Pfam" id="PF12146"/>
    </source>
</evidence>
<feature type="domain" description="Serine aminopeptidase S33" evidence="5">
    <location>
        <begin position="54"/>
        <end position="155"/>
    </location>
</feature>
<keyword evidence="7" id="KW-1185">Reference proteome</keyword>